<dbReference type="SUPFAM" id="SSF56176">
    <property type="entry name" value="FAD-binding/transporter-associated domain-like"/>
    <property type="match status" value="1"/>
</dbReference>
<keyword evidence="8" id="KW-1185">Reference proteome</keyword>
<feature type="domain" description="FAD-binding PCMH-type" evidence="6">
    <location>
        <begin position="38"/>
        <end position="205"/>
    </location>
</feature>
<dbReference type="InterPro" id="IPR050416">
    <property type="entry name" value="FAD-linked_Oxidoreductase"/>
</dbReference>
<keyword evidence="5" id="KW-0560">Oxidoreductase</keyword>
<dbReference type="PANTHER" id="PTHR42973">
    <property type="entry name" value="BINDING OXIDOREDUCTASE, PUTATIVE (AFU_ORTHOLOGUE AFUA_1G17690)-RELATED"/>
    <property type="match status" value="1"/>
</dbReference>
<protein>
    <submittedName>
        <fullName evidence="7">Oxidoreductase</fullName>
    </submittedName>
</protein>
<dbReference type="AlphaFoldDB" id="A0A5M3VNL9"/>
<dbReference type="GO" id="GO:0071949">
    <property type="term" value="F:FAD binding"/>
    <property type="evidence" value="ECO:0007669"/>
    <property type="project" value="InterPro"/>
</dbReference>
<dbReference type="Gene3D" id="3.30.43.10">
    <property type="entry name" value="Uridine Diphospho-n-acetylenolpyruvylglucosamine Reductase, domain 2"/>
    <property type="match status" value="1"/>
</dbReference>
<dbReference type="PANTHER" id="PTHR42973:SF39">
    <property type="entry name" value="FAD-BINDING PCMH-TYPE DOMAIN-CONTAINING PROTEIN"/>
    <property type="match status" value="1"/>
</dbReference>
<dbReference type="Gene3D" id="3.40.462.20">
    <property type="match status" value="1"/>
</dbReference>
<dbReference type="Proteomes" id="UP000334990">
    <property type="component" value="Unassembled WGS sequence"/>
</dbReference>
<dbReference type="InterPro" id="IPR006094">
    <property type="entry name" value="Oxid_FAD_bind_N"/>
</dbReference>
<evidence type="ECO:0000256" key="4">
    <source>
        <dbReference type="ARBA" id="ARBA00022827"/>
    </source>
</evidence>
<dbReference type="RefSeq" id="WP_155334566.1">
    <property type="nucleotide sequence ID" value="NZ_BAAABN010000006.1"/>
</dbReference>
<dbReference type="GO" id="GO:0016491">
    <property type="term" value="F:oxidoreductase activity"/>
    <property type="evidence" value="ECO:0007669"/>
    <property type="project" value="UniProtKB-KW"/>
</dbReference>
<keyword evidence="4" id="KW-0274">FAD</keyword>
<dbReference type="OrthoDB" id="5169292at2"/>
<reference evidence="7 8" key="1">
    <citation type="submission" date="2019-10" db="EMBL/GenBank/DDBJ databases">
        <title>Whole genome shotgun sequence of Acrocarpospora corrugata NBRC 13972.</title>
        <authorList>
            <person name="Ichikawa N."/>
            <person name="Kimura A."/>
            <person name="Kitahashi Y."/>
            <person name="Komaki H."/>
            <person name="Oguchi A."/>
        </authorList>
    </citation>
    <scope>NUCLEOTIDE SEQUENCE [LARGE SCALE GENOMIC DNA]</scope>
    <source>
        <strain evidence="7 8">NBRC 13972</strain>
    </source>
</reference>
<dbReference type="Gene3D" id="3.30.465.10">
    <property type="match status" value="1"/>
</dbReference>
<dbReference type="PROSITE" id="PS51387">
    <property type="entry name" value="FAD_PCMH"/>
    <property type="match status" value="1"/>
</dbReference>
<gene>
    <name evidence="7" type="ORF">Acor_01750</name>
</gene>
<evidence type="ECO:0000256" key="3">
    <source>
        <dbReference type="ARBA" id="ARBA00022630"/>
    </source>
</evidence>
<comment type="caution">
    <text evidence="7">The sequence shown here is derived from an EMBL/GenBank/DDBJ whole genome shotgun (WGS) entry which is preliminary data.</text>
</comment>
<evidence type="ECO:0000256" key="5">
    <source>
        <dbReference type="ARBA" id="ARBA00023002"/>
    </source>
</evidence>
<organism evidence="7 8">
    <name type="scientific">Acrocarpospora corrugata</name>
    <dbReference type="NCBI Taxonomy" id="35763"/>
    <lineage>
        <taxon>Bacteria</taxon>
        <taxon>Bacillati</taxon>
        <taxon>Actinomycetota</taxon>
        <taxon>Actinomycetes</taxon>
        <taxon>Streptosporangiales</taxon>
        <taxon>Streptosporangiaceae</taxon>
        <taxon>Acrocarpospora</taxon>
    </lineage>
</organism>
<keyword evidence="3" id="KW-0285">Flavoprotein</keyword>
<evidence type="ECO:0000313" key="7">
    <source>
        <dbReference type="EMBL" id="GER98113.1"/>
    </source>
</evidence>
<dbReference type="InterPro" id="IPR036318">
    <property type="entry name" value="FAD-bd_PCMH-like_sf"/>
</dbReference>
<comment type="cofactor">
    <cofactor evidence="1">
        <name>FAD</name>
        <dbReference type="ChEBI" id="CHEBI:57692"/>
    </cofactor>
</comment>
<comment type="similarity">
    <text evidence="2">Belongs to the oxygen-dependent FAD-linked oxidoreductase family.</text>
</comment>
<name>A0A5M3VNL9_9ACTN</name>
<dbReference type="InterPro" id="IPR016167">
    <property type="entry name" value="FAD-bd_PCMH_sub1"/>
</dbReference>
<dbReference type="Pfam" id="PF01565">
    <property type="entry name" value="FAD_binding_4"/>
    <property type="match status" value="1"/>
</dbReference>
<dbReference type="InterPro" id="IPR016169">
    <property type="entry name" value="FAD-bd_PCMH_sub2"/>
</dbReference>
<evidence type="ECO:0000259" key="6">
    <source>
        <dbReference type="PROSITE" id="PS51387"/>
    </source>
</evidence>
<evidence type="ECO:0000256" key="1">
    <source>
        <dbReference type="ARBA" id="ARBA00001974"/>
    </source>
</evidence>
<sequence length="454" mass="48090">MNDFSALRSELRRVVRGQVIVSGDAGFDAARTPWDAAVQQRVRAVVEVADAADVAALVSYARKAGIGLATQPLGHAPASFDDAILVRTKRLNGIDIDPHRRIARVEAGALWGDVLAAAGKHGLTGLAGSTTYVSTTGFTLGGGLSWFGRKHGFAANNVRAFDVVDSDGTPQRVTADSDPDLFWALRGGGGDFALVTALEFDLHPAPELYGGRILWPAARATEVMAAFREVTATAPEELSTWFSLMQFPPFPELPEPLRGLSAVAIDVTYLGGTAEAAGLLAAFDRIPGVIMDTRGQMDIADLGDICAEPTEPTTALLHTELFARFDEETASALLAAAGPGTVAPLAVLQVRHLGGALSRPAETHGACGHLTEPYLLFMLGVLPFPELEGPILERQRSVARAVSSSLSGRKPFTLLSHGVPADAAFPVETLDRLRAIKRSRDPEGVFRSNHPVLG</sequence>
<dbReference type="InterPro" id="IPR016166">
    <property type="entry name" value="FAD-bd_PCMH"/>
</dbReference>
<dbReference type="EMBL" id="BLAD01000035">
    <property type="protein sequence ID" value="GER98113.1"/>
    <property type="molecule type" value="Genomic_DNA"/>
</dbReference>
<proteinExistence type="inferred from homology"/>
<evidence type="ECO:0000313" key="8">
    <source>
        <dbReference type="Proteomes" id="UP000334990"/>
    </source>
</evidence>
<accession>A0A5M3VNL9</accession>
<evidence type="ECO:0000256" key="2">
    <source>
        <dbReference type="ARBA" id="ARBA00005466"/>
    </source>
</evidence>